<dbReference type="PROSITE" id="PS51459">
    <property type="entry name" value="FIDO"/>
    <property type="match status" value="1"/>
</dbReference>
<dbReference type="AlphaFoldDB" id="A0A847RFX6"/>
<dbReference type="EMBL" id="JABAIA010000002">
    <property type="protein sequence ID" value="NLR65959.1"/>
    <property type="molecule type" value="Genomic_DNA"/>
</dbReference>
<evidence type="ECO:0000313" key="2">
    <source>
        <dbReference type="EMBL" id="NLR65959.1"/>
    </source>
</evidence>
<protein>
    <submittedName>
        <fullName evidence="2">Virulence protein RhuM/Fic/DOC family protein</fullName>
    </submittedName>
</protein>
<evidence type="ECO:0000313" key="3">
    <source>
        <dbReference type="Proteomes" id="UP000570474"/>
    </source>
</evidence>
<dbReference type="SUPFAM" id="SSF140931">
    <property type="entry name" value="Fic-like"/>
    <property type="match status" value="1"/>
</dbReference>
<dbReference type="Pfam" id="PF02661">
    <property type="entry name" value="Fic"/>
    <property type="match status" value="1"/>
</dbReference>
<dbReference type="InterPro" id="IPR036597">
    <property type="entry name" value="Fido-like_dom_sf"/>
</dbReference>
<proteinExistence type="predicted"/>
<accession>A0A847RFX6</accession>
<dbReference type="Proteomes" id="UP000570474">
    <property type="component" value="Unassembled WGS sequence"/>
</dbReference>
<comment type="caution">
    <text evidence="2">The sequence shown here is derived from an EMBL/GenBank/DDBJ whole genome shotgun (WGS) entry which is preliminary data.</text>
</comment>
<dbReference type="Gene3D" id="1.20.120.1870">
    <property type="entry name" value="Fic/DOC protein, Fido domain"/>
    <property type="match status" value="1"/>
</dbReference>
<dbReference type="PANTHER" id="PTHR35810:SF1">
    <property type="entry name" value="CYTOPLASMIC PROTEIN"/>
    <property type="match status" value="1"/>
</dbReference>
<keyword evidence="3" id="KW-1185">Reference proteome</keyword>
<evidence type="ECO:0000259" key="1">
    <source>
        <dbReference type="PROSITE" id="PS51459"/>
    </source>
</evidence>
<feature type="domain" description="Fido" evidence="1">
    <location>
        <begin position="161"/>
        <end position="287"/>
    </location>
</feature>
<dbReference type="InterPro" id="IPR053737">
    <property type="entry name" value="Type_II_TA_Toxin"/>
</dbReference>
<sequence length="293" mass="33252">MFHITTTGNQPALVYQTDTELTSVDIQIKHNNIWLTPRQIATLFRQPENDIRLHINYIYLEGEAEEAATSNGADNYALDIAIAIAYRIKSRRCIQFRMWVNQTISKQLTQPTTTFPAAEDETAALQRVLTDYAYALDILDQYDHQRLQTTGTTADNRFHITYPAAMEAVHGLKDKFGGSSLFGNEKDDSFRSSLAVIYQTFDGKELYPGVEEKAAHLLYFVIKNHSFSDGNKRIAAFLFVWFMARNNLLYRGDGSKRIADNALVAMTLMIAESKADEMDMMIKVVVNLINTLN</sequence>
<dbReference type="RefSeq" id="WP_168871921.1">
    <property type="nucleotide sequence ID" value="NZ_JABAIA010000002.1"/>
</dbReference>
<reference evidence="2 3" key="1">
    <citation type="submission" date="2020-04" db="EMBL/GenBank/DDBJ databases">
        <authorList>
            <person name="Yin C."/>
        </authorList>
    </citation>
    <scope>NUCLEOTIDE SEQUENCE [LARGE SCALE GENOMIC DNA]</scope>
    <source>
        <strain evidence="2 3">Ae27</strain>
    </source>
</reference>
<name>A0A847RFX6_9BACT</name>
<dbReference type="PANTHER" id="PTHR35810">
    <property type="entry name" value="CYTOPLASMIC PROTEIN-RELATED"/>
    <property type="match status" value="1"/>
</dbReference>
<dbReference type="InterPro" id="IPR003812">
    <property type="entry name" value="Fido"/>
</dbReference>
<gene>
    <name evidence="2" type="ORF">HGH92_16760</name>
</gene>
<organism evidence="2 3">
    <name type="scientific">Chitinophaga varians</name>
    <dbReference type="NCBI Taxonomy" id="2202339"/>
    <lineage>
        <taxon>Bacteria</taxon>
        <taxon>Pseudomonadati</taxon>
        <taxon>Bacteroidota</taxon>
        <taxon>Chitinophagia</taxon>
        <taxon>Chitinophagales</taxon>
        <taxon>Chitinophagaceae</taxon>
        <taxon>Chitinophaga</taxon>
    </lineage>
</organism>